<dbReference type="NCBIfam" id="TIGR03349">
    <property type="entry name" value="IV_VI_DotU"/>
    <property type="match status" value="1"/>
</dbReference>
<evidence type="ECO:0000313" key="4">
    <source>
        <dbReference type="Proteomes" id="UP001171606"/>
    </source>
</evidence>
<proteinExistence type="predicted"/>
<dbReference type="Pfam" id="PF09850">
    <property type="entry name" value="DotU"/>
    <property type="match status" value="1"/>
</dbReference>
<gene>
    <name evidence="3" type="ORF">QZM52_15800</name>
</gene>
<reference evidence="3" key="1">
    <citation type="submission" date="2023-07" db="EMBL/GenBank/DDBJ databases">
        <title>A collection of bacterial strains from the Burkholderia cepacia Research Laboratory and Repository.</title>
        <authorList>
            <person name="Lipuma J."/>
            <person name="Spilker T."/>
            <person name="Caverly L."/>
        </authorList>
    </citation>
    <scope>NUCLEOTIDE SEQUENCE</scope>
    <source>
        <strain evidence="3">AU42020</strain>
    </source>
</reference>
<dbReference type="InterPro" id="IPR017732">
    <property type="entry name" value="T4/T6SS_DotU"/>
</dbReference>
<feature type="domain" description="Type IV / VI secretion system DotU" evidence="2">
    <location>
        <begin position="15"/>
        <end position="206"/>
    </location>
</feature>
<evidence type="ECO:0000256" key="1">
    <source>
        <dbReference type="SAM" id="Phobius"/>
    </source>
</evidence>
<accession>A0ABT8PCG1</accession>
<protein>
    <submittedName>
        <fullName evidence="3">DotU family type IV/VI secretion system protein</fullName>
    </submittedName>
</protein>
<keyword evidence="1" id="KW-0812">Transmembrane</keyword>
<name>A0ABT8PCG1_9BURK</name>
<feature type="transmembrane region" description="Helical" evidence="1">
    <location>
        <begin position="188"/>
        <end position="205"/>
    </location>
</feature>
<dbReference type="RefSeq" id="WP_069260670.1">
    <property type="nucleotide sequence ID" value="NZ_CP013403.1"/>
</dbReference>
<dbReference type="PANTHER" id="PTHR38033:SF1">
    <property type="entry name" value="DOTU FAMILY TYPE IV_VI SECRETION SYSTEM PROTEIN"/>
    <property type="match status" value="1"/>
</dbReference>
<dbReference type="PANTHER" id="PTHR38033">
    <property type="entry name" value="MEMBRANE PROTEIN-RELATED"/>
    <property type="match status" value="1"/>
</dbReference>
<keyword evidence="4" id="KW-1185">Reference proteome</keyword>
<dbReference type="GeneID" id="67908356"/>
<comment type="caution">
    <text evidence="3">The sequence shown here is derived from an EMBL/GenBank/DDBJ whole genome shotgun (WGS) entry which is preliminary data.</text>
</comment>
<evidence type="ECO:0000259" key="2">
    <source>
        <dbReference type="Pfam" id="PF09850"/>
    </source>
</evidence>
<keyword evidence="1" id="KW-0472">Membrane</keyword>
<sequence>MMPQPVDAAILLPVALRDTAMTVASLTHEPARHSFAPLRHSCSAQVARLRDEMTSAGHPLDVIEDALYAQCALLDETALRNLTGDDRTAWEREPLQVEAFGRNDAGHEVISRIEHRVAEPRPVLPLLAIFRAILDLGFAGKLALGERGAHAALLNAIDERLGGKPDTHLPVMIDDVTACRPSGRFGPFSWLALSFIMGGMLYLALNEWLGRSVAEIVQP</sequence>
<dbReference type="Proteomes" id="UP001171606">
    <property type="component" value="Unassembled WGS sequence"/>
</dbReference>
<evidence type="ECO:0000313" key="3">
    <source>
        <dbReference type="EMBL" id="MDN7932753.1"/>
    </source>
</evidence>
<organism evidence="3 4">
    <name type="scientific">Burkholderia metallica</name>
    <dbReference type="NCBI Taxonomy" id="488729"/>
    <lineage>
        <taxon>Bacteria</taxon>
        <taxon>Pseudomonadati</taxon>
        <taxon>Pseudomonadota</taxon>
        <taxon>Betaproteobacteria</taxon>
        <taxon>Burkholderiales</taxon>
        <taxon>Burkholderiaceae</taxon>
        <taxon>Burkholderia</taxon>
        <taxon>Burkholderia cepacia complex</taxon>
    </lineage>
</organism>
<dbReference type="InterPro" id="IPR038522">
    <property type="entry name" value="T4/T6SS_DotU_sf"/>
</dbReference>
<dbReference type="Gene3D" id="1.25.40.590">
    <property type="entry name" value="Type IV / VI secretion system, DotU"/>
    <property type="match status" value="1"/>
</dbReference>
<keyword evidence="1" id="KW-1133">Transmembrane helix</keyword>
<dbReference type="EMBL" id="JAUJSQ010000005">
    <property type="protein sequence ID" value="MDN7932753.1"/>
    <property type="molecule type" value="Genomic_DNA"/>
</dbReference>